<dbReference type="Gene3D" id="3.40.50.1820">
    <property type="entry name" value="alpha/beta hydrolase"/>
    <property type="match status" value="1"/>
</dbReference>
<dbReference type="STRING" id="68775.A0A5C3LVK8"/>
<evidence type="ECO:0000256" key="3">
    <source>
        <dbReference type="PROSITE-ProRule" id="PRU10038"/>
    </source>
</evidence>
<dbReference type="Pfam" id="PF07859">
    <property type="entry name" value="Abhydrolase_3"/>
    <property type="match status" value="1"/>
</dbReference>
<evidence type="ECO:0000256" key="1">
    <source>
        <dbReference type="ARBA" id="ARBA00010515"/>
    </source>
</evidence>
<evidence type="ECO:0000256" key="2">
    <source>
        <dbReference type="ARBA" id="ARBA00022801"/>
    </source>
</evidence>
<dbReference type="OrthoDB" id="2152029at2759"/>
<name>A0A5C3LVK8_9AGAR</name>
<organism evidence="5 6">
    <name type="scientific">Crucibulum laeve</name>
    <dbReference type="NCBI Taxonomy" id="68775"/>
    <lineage>
        <taxon>Eukaryota</taxon>
        <taxon>Fungi</taxon>
        <taxon>Dikarya</taxon>
        <taxon>Basidiomycota</taxon>
        <taxon>Agaricomycotina</taxon>
        <taxon>Agaricomycetes</taxon>
        <taxon>Agaricomycetidae</taxon>
        <taxon>Agaricales</taxon>
        <taxon>Agaricineae</taxon>
        <taxon>Nidulariaceae</taxon>
        <taxon>Crucibulum</taxon>
    </lineage>
</organism>
<protein>
    <submittedName>
        <fullName evidence="5">Alpha/Beta hydrolase protein</fullName>
    </submittedName>
</protein>
<feature type="domain" description="Alpha/beta hydrolase fold-3" evidence="4">
    <location>
        <begin position="80"/>
        <end position="299"/>
    </location>
</feature>
<dbReference type="GO" id="GO:0016787">
    <property type="term" value="F:hydrolase activity"/>
    <property type="evidence" value="ECO:0007669"/>
    <property type="project" value="UniProtKB-KW"/>
</dbReference>
<dbReference type="AlphaFoldDB" id="A0A5C3LVK8"/>
<reference evidence="5 6" key="1">
    <citation type="journal article" date="2019" name="Nat. Ecol. Evol.">
        <title>Megaphylogeny resolves global patterns of mushroom evolution.</title>
        <authorList>
            <person name="Varga T."/>
            <person name="Krizsan K."/>
            <person name="Foldi C."/>
            <person name="Dima B."/>
            <person name="Sanchez-Garcia M."/>
            <person name="Sanchez-Ramirez S."/>
            <person name="Szollosi G.J."/>
            <person name="Szarkandi J.G."/>
            <person name="Papp V."/>
            <person name="Albert L."/>
            <person name="Andreopoulos W."/>
            <person name="Angelini C."/>
            <person name="Antonin V."/>
            <person name="Barry K.W."/>
            <person name="Bougher N.L."/>
            <person name="Buchanan P."/>
            <person name="Buyck B."/>
            <person name="Bense V."/>
            <person name="Catcheside P."/>
            <person name="Chovatia M."/>
            <person name="Cooper J."/>
            <person name="Damon W."/>
            <person name="Desjardin D."/>
            <person name="Finy P."/>
            <person name="Geml J."/>
            <person name="Haridas S."/>
            <person name="Hughes K."/>
            <person name="Justo A."/>
            <person name="Karasinski D."/>
            <person name="Kautmanova I."/>
            <person name="Kiss B."/>
            <person name="Kocsube S."/>
            <person name="Kotiranta H."/>
            <person name="LaButti K.M."/>
            <person name="Lechner B.E."/>
            <person name="Liimatainen K."/>
            <person name="Lipzen A."/>
            <person name="Lukacs Z."/>
            <person name="Mihaltcheva S."/>
            <person name="Morgado L.N."/>
            <person name="Niskanen T."/>
            <person name="Noordeloos M.E."/>
            <person name="Ohm R.A."/>
            <person name="Ortiz-Santana B."/>
            <person name="Ovrebo C."/>
            <person name="Racz N."/>
            <person name="Riley R."/>
            <person name="Savchenko A."/>
            <person name="Shiryaev A."/>
            <person name="Soop K."/>
            <person name="Spirin V."/>
            <person name="Szebenyi C."/>
            <person name="Tomsovsky M."/>
            <person name="Tulloss R.E."/>
            <person name="Uehling J."/>
            <person name="Grigoriev I.V."/>
            <person name="Vagvolgyi C."/>
            <person name="Papp T."/>
            <person name="Martin F.M."/>
            <person name="Miettinen O."/>
            <person name="Hibbett D.S."/>
            <person name="Nagy L.G."/>
        </authorList>
    </citation>
    <scope>NUCLEOTIDE SEQUENCE [LARGE SCALE GENOMIC DNA]</scope>
    <source>
        <strain evidence="5 6">CBS 166.37</strain>
    </source>
</reference>
<gene>
    <name evidence="5" type="ORF">BDQ12DRAFT_725444</name>
</gene>
<evidence type="ECO:0000313" key="5">
    <source>
        <dbReference type="EMBL" id="TFK36146.1"/>
    </source>
</evidence>
<comment type="similarity">
    <text evidence="1">Belongs to the 'GDXG' lipolytic enzyme family.</text>
</comment>
<accession>A0A5C3LVK8</accession>
<dbReference type="PANTHER" id="PTHR48081">
    <property type="entry name" value="AB HYDROLASE SUPERFAMILY PROTEIN C4A8.06C"/>
    <property type="match status" value="1"/>
</dbReference>
<keyword evidence="2 5" id="KW-0378">Hydrolase</keyword>
<sequence>MLGLGRKPWKRAIGERGFGYVVNILKTRQLQVVLGTTQGTYEGQVKKTQLPVLIDELGDLDGGKLMWIGKRRKGRGEKVVLYIPGGGFIFPMQEPGVAFWGHLQAQFEHEGKPASVACLNYSLVPTVDFPTPLVQVILAIHHLISLDIAISDIHLAGDSAGANIVVQVLTHILHPLPGVPQLKLNGEKLGSVTLISPWMILSTTPTSLRSRAQYDSTDILKAKTIQYWGDQVLASVPSRQIRYIEPTKAPPGWLTDIPTLVARMLVIAGEEECLIEDIRLFVAKLNSEVDTKEMELVYFEQPMGVHVDPYLDFVLPMREEDMAESGRVVRKWIGRAFE</sequence>
<dbReference type="SUPFAM" id="SSF53474">
    <property type="entry name" value="alpha/beta-Hydrolases"/>
    <property type="match status" value="1"/>
</dbReference>
<feature type="active site" evidence="3">
    <location>
        <position position="159"/>
    </location>
</feature>
<evidence type="ECO:0000259" key="4">
    <source>
        <dbReference type="Pfam" id="PF07859"/>
    </source>
</evidence>
<dbReference type="InterPro" id="IPR033140">
    <property type="entry name" value="Lipase_GDXG_put_SER_AS"/>
</dbReference>
<dbReference type="InterPro" id="IPR050300">
    <property type="entry name" value="GDXG_lipolytic_enzyme"/>
</dbReference>
<dbReference type="InterPro" id="IPR029058">
    <property type="entry name" value="AB_hydrolase_fold"/>
</dbReference>
<dbReference type="PROSITE" id="PS01174">
    <property type="entry name" value="LIPASE_GDXG_SER"/>
    <property type="match status" value="1"/>
</dbReference>
<dbReference type="InterPro" id="IPR013094">
    <property type="entry name" value="AB_hydrolase_3"/>
</dbReference>
<proteinExistence type="inferred from homology"/>
<keyword evidence="6" id="KW-1185">Reference proteome</keyword>
<dbReference type="Proteomes" id="UP000308652">
    <property type="component" value="Unassembled WGS sequence"/>
</dbReference>
<evidence type="ECO:0000313" key="6">
    <source>
        <dbReference type="Proteomes" id="UP000308652"/>
    </source>
</evidence>
<dbReference type="PANTHER" id="PTHR48081:SF31">
    <property type="entry name" value="STERYL ACETYL HYDROLASE MUG81-RELATED"/>
    <property type="match status" value="1"/>
</dbReference>
<dbReference type="EMBL" id="ML213616">
    <property type="protein sequence ID" value="TFK36146.1"/>
    <property type="molecule type" value="Genomic_DNA"/>
</dbReference>